<evidence type="ECO:0000256" key="1">
    <source>
        <dbReference type="SAM" id="MobiDB-lite"/>
    </source>
</evidence>
<gene>
    <name evidence="2" type="ORF">GCM10023335_42590</name>
</gene>
<feature type="compositionally biased region" description="Basic and acidic residues" evidence="1">
    <location>
        <begin position="124"/>
        <end position="138"/>
    </location>
</feature>
<sequence length="138" mass="14883">MSQADDGGPGTGTPQLLRVEDPWPPAEAGFGLQLRVWRLDSGRLAVMFADHAPADDRLVPLVGQIMAEYPADSIDFFYEEVLNPLSMGHFASLTLGNDGRLAETALDGPGVTALHETMGPTLRETSRPEDDRPLWGGP</sequence>
<accession>A0ABP9J3E1</accession>
<evidence type="ECO:0000313" key="2">
    <source>
        <dbReference type="EMBL" id="GAA5016662.1"/>
    </source>
</evidence>
<dbReference type="Proteomes" id="UP001501759">
    <property type="component" value="Unassembled WGS sequence"/>
</dbReference>
<feature type="region of interest" description="Disordered" evidence="1">
    <location>
        <begin position="117"/>
        <end position="138"/>
    </location>
</feature>
<reference evidence="3" key="1">
    <citation type="journal article" date="2019" name="Int. J. Syst. Evol. Microbiol.">
        <title>The Global Catalogue of Microorganisms (GCM) 10K type strain sequencing project: providing services to taxonomists for standard genome sequencing and annotation.</title>
        <authorList>
            <consortium name="The Broad Institute Genomics Platform"/>
            <consortium name="The Broad Institute Genome Sequencing Center for Infectious Disease"/>
            <person name="Wu L."/>
            <person name="Ma J."/>
        </authorList>
    </citation>
    <scope>NUCLEOTIDE SEQUENCE [LARGE SCALE GENOMIC DNA]</scope>
    <source>
        <strain evidence="3">JCM 18409</strain>
    </source>
</reference>
<name>A0ABP9J3E1_9ACTN</name>
<comment type="caution">
    <text evidence="2">The sequence shown here is derived from an EMBL/GenBank/DDBJ whole genome shotgun (WGS) entry which is preliminary data.</text>
</comment>
<organism evidence="2 3">
    <name type="scientific">Streptomyces siamensis</name>
    <dbReference type="NCBI Taxonomy" id="1274986"/>
    <lineage>
        <taxon>Bacteria</taxon>
        <taxon>Bacillati</taxon>
        <taxon>Actinomycetota</taxon>
        <taxon>Actinomycetes</taxon>
        <taxon>Kitasatosporales</taxon>
        <taxon>Streptomycetaceae</taxon>
        <taxon>Streptomyces</taxon>
    </lineage>
</organism>
<proteinExistence type="predicted"/>
<protein>
    <submittedName>
        <fullName evidence="2">Uncharacterized protein</fullName>
    </submittedName>
</protein>
<evidence type="ECO:0000313" key="3">
    <source>
        <dbReference type="Proteomes" id="UP001501759"/>
    </source>
</evidence>
<dbReference type="EMBL" id="BAABKB010000016">
    <property type="protein sequence ID" value="GAA5016662.1"/>
    <property type="molecule type" value="Genomic_DNA"/>
</dbReference>
<keyword evidence="3" id="KW-1185">Reference proteome</keyword>